<evidence type="ECO:0000313" key="4">
    <source>
        <dbReference type="EMBL" id="ROW17330.1"/>
    </source>
</evidence>
<dbReference type="SUPFAM" id="SSF51735">
    <property type="entry name" value="NAD(P)-binding Rossmann-fold domains"/>
    <property type="match status" value="1"/>
</dbReference>
<dbReference type="PANTHER" id="PTHR43708">
    <property type="entry name" value="CONSERVED EXPRESSED OXIDOREDUCTASE (EUROFUNG)"/>
    <property type="match status" value="1"/>
</dbReference>
<feature type="domain" description="Gal80p-like C-terminal" evidence="3">
    <location>
        <begin position="142"/>
        <end position="295"/>
    </location>
</feature>
<feature type="domain" description="Gfo/Idh/MocA-like oxidoreductase N-terminal" evidence="2">
    <location>
        <begin position="5"/>
        <end position="135"/>
    </location>
</feature>
<dbReference type="Gene3D" id="3.40.50.720">
    <property type="entry name" value="NAD(P)-binding Rossmann-like Domain"/>
    <property type="match status" value="1"/>
</dbReference>
<proteinExistence type="predicted"/>
<dbReference type="STRING" id="1230097.A0A423XLL2"/>
<sequence length="605" mass="67254">MAPIRLGIIGLSSSAVTSWASSAHLPYLLSARGRSKYNIVALCNSSVESAKNAIQSYGLDANNTRAYGDPKVLAADPDVDLIVCCTRVDTHYSLIKPGIEAGKAAFVEWPLTHDVQLTRELTDLAAEKGVRTVVGLQGHVTPVVLRIKALLEEGSLGKVLSSEVRAYGGTIDRETIASGLSYFADRKFGGNVFTIGFAHLFDYLQFALGEATEVHPHFQLQRPNVKLRDTSTNNIIGTTVSNVPDLILVTGSLKGSNYTQDGASLTVRFRRGQPFKGEPSLTWHINCELGEIRLTAPAGTSLQAHAYQEPVTIDVHQFSTDEVHRVHWEWPEWEEEADLPIVGRSVAKLYEAFYEQSVTGGSLEYPNFGHALKRHEQLASLISQWVGPLQRSSHAGGFSGASNTMSDLPDLKPYQRILWNVLCWNFPADICRTLEDTDHIHSDELHHLYVILKSSRGETAAHLMNMLAGLSQPTAVGMVDALRVLKITESCGDYKKTPAMPEIKPYFHSRVREQFWRHVLDLFEMQYLGGHADGSTRENVSDFHALHILYRLNMEDTRCRRDEETNIQNPAHSKPWKVVAQGEDDDEGETIAKSSRATREMKQTL</sequence>
<evidence type="ECO:0000256" key="1">
    <source>
        <dbReference type="SAM" id="MobiDB-lite"/>
    </source>
</evidence>
<dbReference type="GO" id="GO:0000166">
    <property type="term" value="F:nucleotide binding"/>
    <property type="evidence" value="ECO:0007669"/>
    <property type="project" value="InterPro"/>
</dbReference>
<gene>
    <name evidence="4" type="ORF">VPNG_01329</name>
</gene>
<accession>A0A423XLL2</accession>
<dbReference type="Proteomes" id="UP000285146">
    <property type="component" value="Unassembled WGS sequence"/>
</dbReference>
<dbReference type="Pfam" id="PF22685">
    <property type="entry name" value="Gal80p_C-like"/>
    <property type="match status" value="1"/>
</dbReference>
<evidence type="ECO:0000313" key="5">
    <source>
        <dbReference type="Proteomes" id="UP000285146"/>
    </source>
</evidence>
<dbReference type="OrthoDB" id="446809at2759"/>
<name>A0A423XLL2_9PEZI</name>
<organism evidence="4 5">
    <name type="scientific">Cytospora leucostoma</name>
    <dbReference type="NCBI Taxonomy" id="1230097"/>
    <lineage>
        <taxon>Eukaryota</taxon>
        <taxon>Fungi</taxon>
        <taxon>Dikarya</taxon>
        <taxon>Ascomycota</taxon>
        <taxon>Pezizomycotina</taxon>
        <taxon>Sordariomycetes</taxon>
        <taxon>Sordariomycetidae</taxon>
        <taxon>Diaporthales</taxon>
        <taxon>Cytosporaceae</taxon>
        <taxon>Cytospora</taxon>
    </lineage>
</organism>
<dbReference type="EMBL" id="LKEB01000003">
    <property type="protein sequence ID" value="ROW17330.1"/>
    <property type="molecule type" value="Genomic_DNA"/>
</dbReference>
<evidence type="ECO:0000259" key="3">
    <source>
        <dbReference type="Pfam" id="PF22685"/>
    </source>
</evidence>
<protein>
    <submittedName>
        <fullName evidence="4">Uncharacterized protein</fullName>
    </submittedName>
</protein>
<dbReference type="SUPFAM" id="SSF55347">
    <property type="entry name" value="Glyceraldehyde-3-phosphate dehydrogenase-like, C-terminal domain"/>
    <property type="match status" value="1"/>
</dbReference>
<feature type="region of interest" description="Disordered" evidence="1">
    <location>
        <begin position="564"/>
        <end position="605"/>
    </location>
</feature>
<keyword evidence="5" id="KW-1185">Reference proteome</keyword>
<dbReference type="PANTHER" id="PTHR43708:SF1">
    <property type="entry name" value="GALACTOSE_LACTOSE METABOLISM REGULATORY PROTEIN GAL80"/>
    <property type="match status" value="1"/>
</dbReference>
<dbReference type="InterPro" id="IPR051317">
    <property type="entry name" value="Gfo/Idh/MocA_oxidoreduct"/>
</dbReference>
<dbReference type="InterPro" id="IPR000683">
    <property type="entry name" value="Gfo/Idh/MocA-like_OxRdtase_N"/>
</dbReference>
<dbReference type="AlphaFoldDB" id="A0A423XLL2"/>
<dbReference type="InterPro" id="IPR055080">
    <property type="entry name" value="Gal80p-like_C"/>
</dbReference>
<dbReference type="InterPro" id="IPR036291">
    <property type="entry name" value="NAD(P)-bd_dom_sf"/>
</dbReference>
<evidence type="ECO:0000259" key="2">
    <source>
        <dbReference type="Pfam" id="PF01408"/>
    </source>
</evidence>
<dbReference type="InParanoid" id="A0A423XLL2"/>
<comment type="caution">
    <text evidence="4">The sequence shown here is derived from an EMBL/GenBank/DDBJ whole genome shotgun (WGS) entry which is preliminary data.</text>
</comment>
<reference evidence="4 5" key="1">
    <citation type="submission" date="2015-09" db="EMBL/GenBank/DDBJ databases">
        <title>Host preference determinants of Valsa canker pathogens revealed by comparative genomics.</title>
        <authorList>
            <person name="Yin Z."/>
            <person name="Huang L."/>
        </authorList>
    </citation>
    <scope>NUCLEOTIDE SEQUENCE [LARGE SCALE GENOMIC DNA]</scope>
    <source>
        <strain evidence="4 5">SXYLt</strain>
    </source>
</reference>
<dbReference type="Gene3D" id="3.30.360.10">
    <property type="entry name" value="Dihydrodipicolinate Reductase, domain 2"/>
    <property type="match status" value="1"/>
</dbReference>
<dbReference type="Pfam" id="PF01408">
    <property type="entry name" value="GFO_IDH_MocA"/>
    <property type="match status" value="1"/>
</dbReference>